<dbReference type="PANTHER" id="PTHR37958">
    <property type="entry name" value="SODIUM-POTASSIUM/PROTON ANTIPORTER CHAA"/>
    <property type="match status" value="1"/>
</dbReference>
<dbReference type="GO" id="GO:0015385">
    <property type="term" value="F:sodium:proton antiporter activity"/>
    <property type="evidence" value="ECO:0007669"/>
    <property type="project" value="TreeGrafter"/>
</dbReference>
<feature type="transmembrane region" description="Helical" evidence="5">
    <location>
        <begin position="141"/>
        <end position="160"/>
    </location>
</feature>
<evidence type="ECO:0000313" key="7">
    <source>
        <dbReference type="EMBL" id="MBZ1350311.1"/>
    </source>
</evidence>
<keyword evidence="3 5" id="KW-1133">Transmembrane helix</keyword>
<dbReference type="GO" id="GO:0005886">
    <property type="term" value="C:plasma membrane"/>
    <property type="evidence" value="ECO:0007669"/>
    <property type="project" value="TreeGrafter"/>
</dbReference>
<feature type="transmembrane region" description="Helical" evidence="5">
    <location>
        <begin position="75"/>
        <end position="97"/>
    </location>
</feature>
<proteinExistence type="predicted"/>
<feature type="domain" description="Sodium/calcium exchanger membrane region" evidence="6">
    <location>
        <begin position="7"/>
        <end position="162"/>
    </location>
</feature>
<reference evidence="7" key="1">
    <citation type="submission" date="2021-07" db="EMBL/GenBank/DDBJ databases">
        <title>New genus and species of the family Alcaligenaceae.</title>
        <authorList>
            <person name="Hahn M.W."/>
        </authorList>
    </citation>
    <scope>NUCLEOTIDE SEQUENCE</scope>
    <source>
        <strain evidence="7">LF4-65</strain>
    </source>
</reference>
<evidence type="ECO:0000256" key="1">
    <source>
        <dbReference type="ARBA" id="ARBA00004141"/>
    </source>
</evidence>
<feature type="transmembrane region" description="Helical" evidence="5">
    <location>
        <begin position="291"/>
        <end position="312"/>
    </location>
</feature>
<dbReference type="AlphaFoldDB" id="A0A953NBP1"/>
<name>A0A953NBP1_9BURK</name>
<dbReference type="PANTHER" id="PTHR37958:SF1">
    <property type="entry name" value="SODIUM-POTASSIUM_PROTON ANTIPORTER CHAA"/>
    <property type="match status" value="1"/>
</dbReference>
<comment type="subcellular location">
    <subcellularLocation>
        <location evidence="1">Membrane</location>
        <topology evidence="1">Multi-pass membrane protein</topology>
    </subcellularLocation>
</comment>
<dbReference type="Pfam" id="PF01699">
    <property type="entry name" value="Na_Ca_ex"/>
    <property type="match status" value="2"/>
</dbReference>
<dbReference type="RefSeq" id="WP_259660692.1">
    <property type="nucleotide sequence ID" value="NZ_JAHXRI010000006.1"/>
</dbReference>
<evidence type="ECO:0000256" key="4">
    <source>
        <dbReference type="ARBA" id="ARBA00023136"/>
    </source>
</evidence>
<feature type="transmembrane region" description="Helical" evidence="5">
    <location>
        <begin position="7"/>
        <end position="27"/>
    </location>
</feature>
<evidence type="ECO:0000256" key="5">
    <source>
        <dbReference type="SAM" id="Phobius"/>
    </source>
</evidence>
<gene>
    <name evidence="7" type="ORF">KZZ10_06590</name>
</gene>
<feature type="transmembrane region" description="Helical" evidence="5">
    <location>
        <begin position="39"/>
        <end position="63"/>
    </location>
</feature>
<sequence length="339" mass="35806">MLPYPEALWQIILMAVLLITAVILAVHQAEVIAHKTGEPFGTLVLALCVTIIEVALIVSIMLSADEEGAVIARDAVFATVMIVMNGIIGISIFLGGLRHRVLSFRIEGSNSSLTVLIALAVLTLVMPNFTTTTLGPTFSDSQLIFAGVLSLVLYVTYVFVQTIRHRDYFLQQREAESAHPISHTSPPSNAKTLVSGILLLISLISVILLAKALSPSIELAIDKMGAPRAVVGIAIALLVLLPEGVAATRAAIDNRLQTSLNLSLGSALASIGLTIPAVAFVSILFDLPISLGVDALGMTFLGLTFLLSILTIAVGRATILQGAVHLVVFAAYLFLSLVP</sequence>
<evidence type="ECO:0000313" key="8">
    <source>
        <dbReference type="Proteomes" id="UP000739565"/>
    </source>
</evidence>
<keyword evidence="2 5" id="KW-0812">Transmembrane</keyword>
<dbReference type="GO" id="GO:0015386">
    <property type="term" value="F:potassium:proton antiporter activity"/>
    <property type="evidence" value="ECO:0007669"/>
    <property type="project" value="TreeGrafter"/>
</dbReference>
<feature type="transmembrane region" description="Helical" evidence="5">
    <location>
        <begin position="230"/>
        <end position="252"/>
    </location>
</feature>
<feature type="transmembrane region" description="Helical" evidence="5">
    <location>
        <begin position="319"/>
        <end position="338"/>
    </location>
</feature>
<evidence type="ECO:0000259" key="6">
    <source>
        <dbReference type="Pfam" id="PF01699"/>
    </source>
</evidence>
<dbReference type="EMBL" id="JAHXRI010000006">
    <property type="protein sequence ID" value="MBZ1350311.1"/>
    <property type="molecule type" value="Genomic_DNA"/>
</dbReference>
<dbReference type="InterPro" id="IPR004837">
    <property type="entry name" value="NaCa_Exmemb"/>
</dbReference>
<feature type="transmembrane region" description="Helical" evidence="5">
    <location>
        <begin position="109"/>
        <end position="129"/>
    </location>
</feature>
<evidence type="ECO:0000256" key="3">
    <source>
        <dbReference type="ARBA" id="ARBA00022989"/>
    </source>
</evidence>
<feature type="domain" description="Sodium/calcium exchanger membrane region" evidence="6">
    <location>
        <begin position="197"/>
        <end position="337"/>
    </location>
</feature>
<organism evidence="7 8">
    <name type="scientific">Zwartia hollandica</name>
    <dbReference type="NCBI Taxonomy" id="324606"/>
    <lineage>
        <taxon>Bacteria</taxon>
        <taxon>Pseudomonadati</taxon>
        <taxon>Pseudomonadota</taxon>
        <taxon>Betaproteobacteria</taxon>
        <taxon>Burkholderiales</taxon>
        <taxon>Alcaligenaceae</taxon>
        <taxon>Zwartia</taxon>
    </lineage>
</organism>
<dbReference type="InterPro" id="IPR052946">
    <property type="entry name" value="Alkaline_pH_Ca-Antiporter"/>
</dbReference>
<keyword evidence="4 5" id="KW-0472">Membrane</keyword>
<feature type="transmembrane region" description="Helical" evidence="5">
    <location>
        <begin position="192"/>
        <end position="210"/>
    </location>
</feature>
<evidence type="ECO:0000256" key="2">
    <source>
        <dbReference type="ARBA" id="ARBA00022692"/>
    </source>
</evidence>
<accession>A0A953NBP1</accession>
<protein>
    <submittedName>
        <fullName evidence="7">Ionic transporter y4hA</fullName>
    </submittedName>
</protein>
<keyword evidence="8" id="KW-1185">Reference proteome</keyword>
<dbReference type="Proteomes" id="UP000739565">
    <property type="component" value="Unassembled WGS sequence"/>
</dbReference>
<comment type="caution">
    <text evidence="7">The sequence shown here is derived from an EMBL/GenBank/DDBJ whole genome shotgun (WGS) entry which is preliminary data.</text>
</comment>
<feature type="transmembrane region" description="Helical" evidence="5">
    <location>
        <begin position="264"/>
        <end position="285"/>
    </location>
</feature>